<organism evidence="1 2">
    <name type="scientific">Sphagnurus paluster</name>
    <dbReference type="NCBI Taxonomy" id="117069"/>
    <lineage>
        <taxon>Eukaryota</taxon>
        <taxon>Fungi</taxon>
        <taxon>Dikarya</taxon>
        <taxon>Basidiomycota</taxon>
        <taxon>Agaricomycotina</taxon>
        <taxon>Agaricomycetes</taxon>
        <taxon>Agaricomycetidae</taxon>
        <taxon>Agaricales</taxon>
        <taxon>Tricholomatineae</taxon>
        <taxon>Lyophyllaceae</taxon>
        <taxon>Sphagnurus</taxon>
    </lineage>
</organism>
<dbReference type="OrthoDB" id="3270987at2759"/>
<evidence type="ECO:0000313" key="1">
    <source>
        <dbReference type="EMBL" id="KAG5653490.1"/>
    </source>
</evidence>
<name>A0A9P7KM66_9AGAR</name>
<evidence type="ECO:0008006" key="3">
    <source>
        <dbReference type="Google" id="ProtNLM"/>
    </source>
</evidence>
<dbReference type="Proteomes" id="UP000717328">
    <property type="component" value="Unassembled WGS sequence"/>
</dbReference>
<dbReference type="AlphaFoldDB" id="A0A9P7KM66"/>
<accession>A0A9P7KM66</accession>
<evidence type="ECO:0000313" key="2">
    <source>
        <dbReference type="Proteomes" id="UP000717328"/>
    </source>
</evidence>
<keyword evidence="2" id="KW-1185">Reference proteome</keyword>
<reference evidence="1" key="2">
    <citation type="submission" date="2021-10" db="EMBL/GenBank/DDBJ databases">
        <title>Phylogenomics reveals ancestral predisposition of the termite-cultivated fungus Termitomyces towards a domesticated lifestyle.</title>
        <authorList>
            <person name="Auxier B."/>
            <person name="Grum-Grzhimaylo A."/>
            <person name="Cardenas M.E."/>
            <person name="Lodge J.D."/>
            <person name="Laessoe T."/>
            <person name="Pedersen O."/>
            <person name="Smith M.E."/>
            <person name="Kuyper T.W."/>
            <person name="Franco-Molano E.A."/>
            <person name="Baroni T.J."/>
            <person name="Aanen D.K."/>
        </authorList>
    </citation>
    <scope>NUCLEOTIDE SEQUENCE</scope>
    <source>
        <strain evidence="1">D49</strain>
    </source>
</reference>
<sequence length="477" mass="53490">MSRTCFEVPSKTPTPSLLLRLPVELLLEILIWYKHIVNPSSAFSHGIKDLHSEFRYPTEPLPETDNRASRAILLLGSLSLGIRNVAWATPQLWSHISITLIGESEHLKLQLAGLASWLVRSGTSSLHIRLQCSTDPSPSTDEHWSQYPPLQAVDTILPHCHLIEELCLVLPFECYIQLFQNKYAPQMRLLQRLTLFFRPKWLGNSRPTPLDLTALPALTEASLLNFPSRKLAPSLPINHISRFRVHHVGLAHALDVVRTASLLEACTLTWALGYPEAAAPVHHSRLRTLKVEGSTTPLRHLTLPALEQLYVKTRRMFVGSQCVQLIQRSGCTLSSLWISAETLRASDLIDCLVETPALRSLRVYNRFERLDSLFRGPLIQCLTLQEGETTLVPRLEHLEVLGCSCNFSVESLAMMLESRWCGGVDKGKRKQSGLGNFTLVASREASITIREDVMCSPSIRRLVEQGMIVSVQVAESK</sequence>
<reference evidence="1" key="1">
    <citation type="submission" date="2021-02" db="EMBL/GenBank/DDBJ databases">
        <authorList>
            <person name="Nieuwenhuis M."/>
            <person name="Van De Peppel L.J.J."/>
        </authorList>
    </citation>
    <scope>NUCLEOTIDE SEQUENCE</scope>
    <source>
        <strain evidence="1">D49</strain>
    </source>
</reference>
<gene>
    <name evidence="1" type="ORF">H0H81_000127</name>
</gene>
<dbReference type="EMBL" id="JABCKI010000050">
    <property type="protein sequence ID" value="KAG5653490.1"/>
    <property type="molecule type" value="Genomic_DNA"/>
</dbReference>
<proteinExistence type="predicted"/>
<protein>
    <recommendedName>
        <fullName evidence="3">F-box domain-containing protein</fullName>
    </recommendedName>
</protein>
<comment type="caution">
    <text evidence="1">The sequence shown here is derived from an EMBL/GenBank/DDBJ whole genome shotgun (WGS) entry which is preliminary data.</text>
</comment>